<keyword evidence="8" id="KW-0325">Glycoprotein</keyword>
<dbReference type="InterPro" id="IPR017452">
    <property type="entry name" value="GPCR_Rhodpsn_7TM"/>
</dbReference>
<dbReference type="PRINTS" id="PR00237">
    <property type="entry name" value="GPCRRHODOPSN"/>
</dbReference>
<dbReference type="EMBL" id="VSWD01000004">
    <property type="protein sequence ID" value="KAK3105376.1"/>
    <property type="molecule type" value="Genomic_DNA"/>
</dbReference>
<keyword evidence="9 10" id="KW-0807">Transducer</keyword>
<keyword evidence="5 10" id="KW-0297">G-protein coupled receptor</keyword>
<evidence type="ECO:0000256" key="4">
    <source>
        <dbReference type="ARBA" id="ARBA00022989"/>
    </source>
</evidence>
<evidence type="ECO:0000256" key="3">
    <source>
        <dbReference type="ARBA" id="ARBA00022692"/>
    </source>
</evidence>
<feature type="transmembrane region" description="Helical" evidence="12">
    <location>
        <begin position="190"/>
        <end position="217"/>
    </location>
</feature>
<dbReference type="SUPFAM" id="SSF81321">
    <property type="entry name" value="Family A G protein-coupled receptor-like"/>
    <property type="match status" value="1"/>
</dbReference>
<evidence type="ECO:0000256" key="5">
    <source>
        <dbReference type="ARBA" id="ARBA00023040"/>
    </source>
</evidence>
<dbReference type="PANTHER" id="PTHR24246">
    <property type="entry name" value="OLFACTORY RECEPTOR AND ADENOSINE RECEPTOR"/>
    <property type="match status" value="1"/>
</dbReference>
<evidence type="ECO:0000259" key="13">
    <source>
        <dbReference type="PROSITE" id="PS50262"/>
    </source>
</evidence>
<proteinExistence type="inferred from homology"/>
<keyword evidence="2" id="KW-1003">Cell membrane</keyword>
<feature type="region of interest" description="Disordered" evidence="11">
    <location>
        <begin position="1"/>
        <end position="20"/>
    </location>
</feature>
<evidence type="ECO:0000256" key="12">
    <source>
        <dbReference type="SAM" id="Phobius"/>
    </source>
</evidence>
<feature type="transmembrane region" description="Helical" evidence="12">
    <location>
        <begin position="33"/>
        <end position="59"/>
    </location>
</feature>
<evidence type="ECO:0000256" key="10">
    <source>
        <dbReference type="RuleBase" id="RU000688"/>
    </source>
</evidence>
<feature type="transmembrane region" description="Helical" evidence="12">
    <location>
        <begin position="307"/>
        <end position="331"/>
    </location>
</feature>
<evidence type="ECO:0000256" key="8">
    <source>
        <dbReference type="ARBA" id="ARBA00023180"/>
    </source>
</evidence>
<feature type="transmembrane region" description="Helical" evidence="12">
    <location>
        <begin position="343"/>
        <end position="364"/>
    </location>
</feature>
<feature type="domain" description="G-protein coupled receptors family 1 profile" evidence="13">
    <location>
        <begin position="48"/>
        <end position="362"/>
    </location>
</feature>
<comment type="subcellular location">
    <subcellularLocation>
        <location evidence="1">Cell membrane</location>
        <topology evidence="1">Multi-pass membrane protein</topology>
    </subcellularLocation>
</comment>
<dbReference type="Pfam" id="PF00001">
    <property type="entry name" value="7tm_1"/>
    <property type="match status" value="1"/>
</dbReference>
<keyword evidence="4 12" id="KW-1133">Transmembrane helix</keyword>
<dbReference type="PANTHER" id="PTHR24246:SF27">
    <property type="entry name" value="ADENOSINE RECEPTOR, ISOFORM A"/>
    <property type="match status" value="1"/>
</dbReference>
<dbReference type="CDD" id="cd00637">
    <property type="entry name" value="7tm_classA_rhodopsin-like"/>
    <property type="match status" value="1"/>
</dbReference>
<dbReference type="GO" id="GO:0004930">
    <property type="term" value="F:G protein-coupled receptor activity"/>
    <property type="evidence" value="ECO:0007669"/>
    <property type="project" value="UniProtKB-KW"/>
</dbReference>
<evidence type="ECO:0000313" key="14">
    <source>
        <dbReference type="EMBL" id="KAK3105376.1"/>
    </source>
</evidence>
<evidence type="ECO:0000256" key="7">
    <source>
        <dbReference type="ARBA" id="ARBA00023170"/>
    </source>
</evidence>
<dbReference type="PROSITE" id="PS50262">
    <property type="entry name" value="G_PROTEIN_RECEP_F1_2"/>
    <property type="match status" value="1"/>
</dbReference>
<sequence>MDAIGGSMESVVNSSAQPEPEGNHLSDFPWIDFAFFFTTTTLILTLNGTVLVVLAKIGVKKLKKSVHNVQILSLSVSDIMVGVSLIPMQVSFYAGEMTHLQCAVRCGVFMVAFMASMLHVCIICIDRWWVIYFKVTQTKTQFLPRCMLLITSTWTLAFVVEFIPLVLWRDSRAHVICSIGTIFGDFFNEAFAYLAFTHTSVLVCVTIFYCFIIVFIMKRRSKINVVQNETIQISISNNTGNGSGCAVNTTESPIPFRLPNFFSNDGIPACDSTKSTPHNKKKRSVVSNTNSCRSTVVRKSDAKQRRALKTIGLIVSFHVLCVGPLIILLFAEVISDDRASLTWHHAMFCLACLSSAINPLLYAFRVPEIRKTLLCKDDVDN</sequence>
<dbReference type="PROSITE" id="PS00237">
    <property type="entry name" value="G_PROTEIN_RECEP_F1_1"/>
    <property type="match status" value="1"/>
</dbReference>
<evidence type="ECO:0000256" key="11">
    <source>
        <dbReference type="SAM" id="MobiDB-lite"/>
    </source>
</evidence>
<dbReference type="GO" id="GO:0005886">
    <property type="term" value="C:plasma membrane"/>
    <property type="evidence" value="ECO:0007669"/>
    <property type="project" value="UniProtKB-SubCell"/>
</dbReference>
<feature type="transmembrane region" description="Helical" evidence="12">
    <location>
        <begin position="142"/>
        <end position="163"/>
    </location>
</feature>
<evidence type="ECO:0000256" key="6">
    <source>
        <dbReference type="ARBA" id="ARBA00023136"/>
    </source>
</evidence>
<protein>
    <recommendedName>
        <fullName evidence="13">G-protein coupled receptors family 1 profile domain-containing protein</fullName>
    </recommendedName>
</protein>
<evidence type="ECO:0000313" key="15">
    <source>
        <dbReference type="Proteomes" id="UP001186944"/>
    </source>
</evidence>
<name>A0AA88YU00_PINIB</name>
<gene>
    <name evidence="14" type="ORF">FSP39_023747</name>
</gene>
<comment type="caution">
    <text evidence="14">The sequence shown here is derived from an EMBL/GenBank/DDBJ whole genome shotgun (WGS) entry which is preliminary data.</text>
</comment>
<feature type="transmembrane region" description="Helical" evidence="12">
    <location>
        <begin position="107"/>
        <end position="130"/>
    </location>
</feature>
<evidence type="ECO:0000256" key="2">
    <source>
        <dbReference type="ARBA" id="ARBA00022475"/>
    </source>
</evidence>
<comment type="similarity">
    <text evidence="10">Belongs to the G-protein coupled receptor 1 family.</text>
</comment>
<accession>A0AA88YU00</accession>
<feature type="transmembrane region" description="Helical" evidence="12">
    <location>
        <begin position="71"/>
        <end position="95"/>
    </location>
</feature>
<organism evidence="14 15">
    <name type="scientific">Pinctada imbricata</name>
    <name type="common">Atlantic pearl-oyster</name>
    <name type="synonym">Pinctada martensii</name>
    <dbReference type="NCBI Taxonomy" id="66713"/>
    <lineage>
        <taxon>Eukaryota</taxon>
        <taxon>Metazoa</taxon>
        <taxon>Spiralia</taxon>
        <taxon>Lophotrochozoa</taxon>
        <taxon>Mollusca</taxon>
        <taxon>Bivalvia</taxon>
        <taxon>Autobranchia</taxon>
        <taxon>Pteriomorphia</taxon>
        <taxon>Pterioida</taxon>
        <taxon>Pterioidea</taxon>
        <taxon>Pteriidae</taxon>
        <taxon>Pinctada</taxon>
    </lineage>
</organism>
<dbReference type="AlphaFoldDB" id="A0AA88YU00"/>
<keyword evidence="6 12" id="KW-0472">Membrane</keyword>
<reference evidence="14" key="1">
    <citation type="submission" date="2019-08" db="EMBL/GenBank/DDBJ databases">
        <title>The improved chromosome-level genome for the pearl oyster Pinctada fucata martensii using PacBio sequencing and Hi-C.</title>
        <authorList>
            <person name="Zheng Z."/>
        </authorList>
    </citation>
    <scope>NUCLEOTIDE SEQUENCE</scope>
    <source>
        <strain evidence="14">ZZ-2019</strain>
        <tissue evidence="14">Adductor muscle</tissue>
    </source>
</reference>
<evidence type="ECO:0000256" key="9">
    <source>
        <dbReference type="ARBA" id="ARBA00023224"/>
    </source>
</evidence>
<dbReference type="Gene3D" id="1.20.1070.10">
    <property type="entry name" value="Rhodopsin 7-helix transmembrane proteins"/>
    <property type="match status" value="1"/>
</dbReference>
<dbReference type="InterPro" id="IPR000276">
    <property type="entry name" value="GPCR_Rhodpsn"/>
</dbReference>
<keyword evidence="7 10" id="KW-0675">Receptor</keyword>
<keyword evidence="3 10" id="KW-0812">Transmembrane</keyword>
<evidence type="ECO:0000256" key="1">
    <source>
        <dbReference type="ARBA" id="ARBA00004651"/>
    </source>
</evidence>
<dbReference type="Proteomes" id="UP001186944">
    <property type="component" value="Unassembled WGS sequence"/>
</dbReference>
<keyword evidence="15" id="KW-1185">Reference proteome</keyword>